<comment type="caution">
    <text evidence="1">The sequence shown here is derived from an EMBL/GenBank/DDBJ whole genome shotgun (WGS) entry which is preliminary data.</text>
</comment>
<gene>
    <name evidence="1" type="ORF">EV652_10364</name>
</gene>
<organism evidence="1 2">
    <name type="scientific">Kribbella steppae</name>
    <dbReference type="NCBI Taxonomy" id="2512223"/>
    <lineage>
        <taxon>Bacteria</taxon>
        <taxon>Bacillati</taxon>
        <taxon>Actinomycetota</taxon>
        <taxon>Actinomycetes</taxon>
        <taxon>Propionibacteriales</taxon>
        <taxon>Kribbellaceae</taxon>
        <taxon>Kribbella</taxon>
    </lineage>
</organism>
<evidence type="ECO:0000313" key="1">
    <source>
        <dbReference type="EMBL" id="TCO33065.1"/>
    </source>
</evidence>
<dbReference type="EMBL" id="SLWN01000003">
    <property type="protein sequence ID" value="TCO33065.1"/>
    <property type="molecule type" value="Genomic_DNA"/>
</dbReference>
<accession>A0A4R2HSV5</accession>
<dbReference type="AlphaFoldDB" id="A0A4R2HSV5"/>
<name>A0A4R2HSV5_9ACTN</name>
<keyword evidence="2" id="KW-1185">Reference proteome</keyword>
<dbReference type="Proteomes" id="UP000294508">
    <property type="component" value="Unassembled WGS sequence"/>
</dbReference>
<sequence>MAWAKADYAAESATSYAVTDALSRDTVHDANWSQLVLVELSTVPMEATPDA</sequence>
<evidence type="ECO:0000313" key="2">
    <source>
        <dbReference type="Proteomes" id="UP000294508"/>
    </source>
</evidence>
<dbReference type="RefSeq" id="WP_158441124.1">
    <property type="nucleotide sequence ID" value="NZ_SLWN01000003.1"/>
</dbReference>
<protein>
    <submittedName>
        <fullName evidence="1">Uncharacterized protein</fullName>
    </submittedName>
</protein>
<proteinExistence type="predicted"/>
<reference evidence="1 2" key="1">
    <citation type="journal article" date="2015" name="Stand. Genomic Sci.">
        <title>Genomic Encyclopedia of Bacterial and Archaeal Type Strains, Phase III: the genomes of soil and plant-associated and newly described type strains.</title>
        <authorList>
            <person name="Whitman W.B."/>
            <person name="Woyke T."/>
            <person name="Klenk H.P."/>
            <person name="Zhou Y."/>
            <person name="Lilburn T.G."/>
            <person name="Beck B.J."/>
            <person name="De Vos P."/>
            <person name="Vandamme P."/>
            <person name="Eisen J.A."/>
            <person name="Garrity G."/>
            <person name="Hugenholtz P."/>
            <person name="Kyrpides N.C."/>
        </authorList>
    </citation>
    <scope>NUCLEOTIDE SEQUENCE [LARGE SCALE GENOMIC DNA]</scope>
    <source>
        <strain evidence="1 2">VKM Ac-2572</strain>
    </source>
</reference>